<dbReference type="EMBL" id="JAUUDS010000001">
    <property type="protein sequence ID" value="MDP1026257.1"/>
    <property type="molecule type" value="Genomic_DNA"/>
</dbReference>
<gene>
    <name evidence="10" type="ORF">Q5H91_03455</name>
</gene>
<sequence>MADTRTSPFQLPLFRSVWIASLCSNFGGLIQSVGASWMMTSLDASPQMIALVQASTSLPIMLLSLWAGAVADNLDRRRVMLAAQGFMLAISALLAIGTWLGMVTPWLLLVFTFLIGCGTAVNGPAWQASVGDMVPRPMLPNAVAYNSMGFNIARSLGPAIGGTIVAVAGAAAAFMVNAASYVGLIAVLSRWQPDLPPRKLPRERLGVAMAAGVRYVQMSPHIRIVLGRAALFGLAASALPALMPVVARDVVGGGPLTYGLLLGAFGIGAVGGALGSGRLRARLSTEGVVRLASLGLAAGAATAALSGSLPLVLPALALAGAGWVLALSTFNVSVQMASPRWVVARAISLYQMAAFGGMAAGSWLFGTIAGDHGVVIALVTAALLQLASFATGFVAQLPGISQVDLDPYDAWTEPDTAVPVEARSGPIVVTIEHRIAEADIAAFLSVMRERRRIRRRDGARHWTLLRDLGEADLWVERYHFATWLDYVRHNQRRTKADQVIGDALHGLWVGGVPPVVHRRIERQTGSLPTTRMPDARELDPITDASRAS</sequence>
<accession>A0ABT9EHE6</accession>
<proteinExistence type="predicted"/>
<feature type="transmembrane region" description="Helical" evidence="8">
    <location>
        <begin position="81"/>
        <end position="100"/>
    </location>
</feature>
<evidence type="ECO:0000313" key="11">
    <source>
        <dbReference type="Proteomes" id="UP001230685"/>
    </source>
</evidence>
<keyword evidence="5 8" id="KW-1133">Transmembrane helix</keyword>
<comment type="subcellular location">
    <subcellularLocation>
        <location evidence="1">Cell membrane</location>
        <topology evidence="1">Multi-pass membrane protein</topology>
    </subcellularLocation>
</comment>
<feature type="domain" description="Major facilitator superfamily (MFS) profile" evidence="9">
    <location>
        <begin position="13"/>
        <end position="399"/>
    </location>
</feature>
<dbReference type="Gene3D" id="1.20.1250.20">
    <property type="entry name" value="MFS general substrate transporter like domains"/>
    <property type="match status" value="1"/>
</dbReference>
<name>A0ABT9EHE6_9SPHN</name>
<keyword evidence="6 8" id="KW-0472">Membrane</keyword>
<evidence type="ECO:0000313" key="10">
    <source>
        <dbReference type="EMBL" id="MDP1026257.1"/>
    </source>
</evidence>
<feature type="transmembrane region" description="Helical" evidence="8">
    <location>
        <begin position="255"/>
        <end position="275"/>
    </location>
</feature>
<feature type="region of interest" description="Disordered" evidence="7">
    <location>
        <begin position="521"/>
        <end position="548"/>
    </location>
</feature>
<dbReference type="RefSeq" id="WP_305171813.1">
    <property type="nucleotide sequence ID" value="NZ_JAUUDS010000001.1"/>
</dbReference>
<feature type="transmembrane region" description="Helical" evidence="8">
    <location>
        <begin position="224"/>
        <end position="243"/>
    </location>
</feature>
<evidence type="ECO:0000256" key="4">
    <source>
        <dbReference type="ARBA" id="ARBA00022692"/>
    </source>
</evidence>
<dbReference type="InterPro" id="IPR020846">
    <property type="entry name" value="MFS_dom"/>
</dbReference>
<feature type="transmembrane region" description="Helical" evidence="8">
    <location>
        <begin position="342"/>
        <end position="366"/>
    </location>
</feature>
<comment type="caution">
    <text evidence="10">The sequence shown here is derived from an EMBL/GenBank/DDBJ whole genome shotgun (WGS) entry which is preliminary data.</text>
</comment>
<reference evidence="10 11" key="1">
    <citation type="submission" date="2023-07" db="EMBL/GenBank/DDBJ databases">
        <authorList>
            <person name="Kim M.K."/>
        </authorList>
    </citation>
    <scope>NUCLEOTIDE SEQUENCE [LARGE SCALE GENOMIC DNA]</scope>
    <source>
        <strain evidence="10 11">KR1UV-12</strain>
    </source>
</reference>
<dbReference type="InterPro" id="IPR036259">
    <property type="entry name" value="MFS_trans_sf"/>
</dbReference>
<feature type="transmembrane region" description="Helical" evidence="8">
    <location>
        <begin position="12"/>
        <end position="30"/>
    </location>
</feature>
<feature type="transmembrane region" description="Helical" evidence="8">
    <location>
        <begin position="311"/>
        <end position="330"/>
    </location>
</feature>
<dbReference type="PANTHER" id="PTHR23513:SF11">
    <property type="entry name" value="STAPHYLOFERRIN A TRANSPORTER"/>
    <property type="match status" value="1"/>
</dbReference>
<evidence type="ECO:0000259" key="9">
    <source>
        <dbReference type="PROSITE" id="PS50850"/>
    </source>
</evidence>
<evidence type="ECO:0000256" key="1">
    <source>
        <dbReference type="ARBA" id="ARBA00004651"/>
    </source>
</evidence>
<feature type="transmembrane region" description="Helical" evidence="8">
    <location>
        <begin position="50"/>
        <end position="69"/>
    </location>
</feature>
<evidence type="ECO:0000256" key="5">
    <source>
        <dbReference type="ARBA" id="ARBA00022989"/>
    </source>
</evidence>
<evidence type="ECO:0000256" key="6">
    <source>
        <dbReference type="ARBA" id="ARBA00023136"/>
    </source>
</evidence>
<feature type="transmembrane region" description="Helical" evidence="8">
    <location>
        <begin position="163"/>
        <end position="188"/>
    </location>
</feature>
<dbReference type="PROSITE" id="PS50850">
    <property type="entry name" value="MFS"/>
    <property type="match status" value="1"/>
</dbReference>
<keyword evidence="4 8" id="KW-0812">Transmembrane</keyword>
<evidence type="ECO:0000256" key="8">
    <source>
        <dbReference type="SAM" id="Phobius"/>
    </source>
</evidence>
<dbReference type="PANTHER" id="PTHR23513">
    <property type="entry name" value="INTEGRAL MEMBRANE EFFLUX PROTEIN-RELATED"/>
    <property type="match status" value="1"/>
</dbReference>
<evidence type="ECO:0000256" key="2">
    <source>
        <dbReference type="ARBA" id="ARBA00022448"/>
    </source>
</evidence>
<evidence type="ECO:0000256" key="3">
    <source>
        <dbReference type="ARBA" id="ARBA00022475"/>
    </source>
</evidence>
<evidence type="ECO:0000256" key="7">
    <source>
        <dbReference type="SAM" id="MobiDB-lite"/>
    </source>
</evidence>
<dbReference type="InterPro" id="IPR010290">
    <property type="entry name" value="TM_effector"/>
</dbReference>
<feature type="transmembrane region" description="Helical" evidence="8">
    <location>
        <begin position="106"/>
        <end position="126"/>
    </location>
</feature>
<dbReference type="CDD" id="cd06173">
    <property type="entry name" value="MFS_MefA_like"/>
    <property type="match status" value="1"/>
</dbReference>
<feature type="transmembrane region" description="Helical" evidence="8">
    <location>
        <begin position="287"/>
        <end position="305"/>
    </location>
</feature>
<feature type="transmembrane region" description="Helical" evidence="8">
    <location>
        <begin position="372"/>
        <end position="395"/>
    </location>
</feature>
<dbReference type="SUPFAM" id="SSF103473">
    <property type="entry name" value="MFS general substrate transporter"/>
    <property type="match status" value="1"/>
</dbReference>
<keyword evidence="2" id="KW-0813">Transport</keyword>
<dbReference type="Pfam" id="PF05977">
    <property type="entry name" value="MFS_3"/>
    <property type="match status" value="1"/>
</dbReference>
<dbReference type="Proteomes" id="UP001230685">
    <property type="component" value="Unassembled WGS sequence"/>
</dbReference>
<keyword evidence="3" id="KW-1003">Cell membrane</keyword>
<keyword evidence="11" id="KW-1185">Reference proteome</keyword>
<protein>
    <submittedName>
        <fullName evidence="10">MFS transporter</fullName>
    </submittedName>
</protein>
<organism evidence="10 11">
    <name type="scientific">Sphingomonas aurea</name>
    <dbReference type="NCBI Taxonomy" id="3063994"/>
    <lineage>
        <taxon>Bacteria</taxon>
        <taxon>Pseudomonadati</taxon>
        <taxon>Pseudomonadota</taxon>
        <taxon>Alphaproteobacteria</taxon>
        <taxon>Sphingomonadales</taxon>
        <taxon>Sphingomonadaceae</taxon>
        <taxon>Sphingomonas</taxon>
    </lineage>
</organism>